<evidence type="ECO:0000313" key="1">
    <source>
        <dbReference type="EMBL" id="KAG0573667.1"/>
    </source>
</evidence>
<dbReference type="AlphaFoldDB" id="A0A8T0HS90"/>
<sequence length="118" mass="13114">MILTCYCIRSLAEHVRILGRSAVSGRQWVEADAELNYAPSCAHLQTVSVSCQSSTCAPRRWQLQVECVQAWAHRCCKITQHSRSNGSGSRCLSRMAIQSHGRWTSPPLLGHIRVPVIA</sequence>
<name>A0A8T0HS90_CERPU</name>
<dbReference type="Proteomes" id="UP000822688">
    <property type="component" value="Chromosome V"/>
</dbReference>
<accession>A0A8T0HS90</accession>
<dbReference type="EMBL" id="CM026426">
    <property type="protein sequence ID" value="KAG0573667.1"/>
    <property type="molecule type" value="Genomic_DNA"/>
</dbReference>
<gene>
    <name evidence="1" type="ORF">KC19_VG198700</name>
</gene>
<proteinExistence type="predicted"/>
<comment type="caution">
    <text evidence="1">The sequence shown here is derived from an EMBL/GenBank/DDBJ whole genome shotgun (WGS) entry which is preliminary data.</text>
</comment>
<protein>
    <submittedName>
        <fullName evidence="1">Uncharacterized protein</fullName>
    </submittedName>
</protein>
<evidence type="ECO:0000313" key="2">
    <source>
        <dbReference type="Proteomes" id="UP000822688"/>
    </source>
</evidence>
<keyword evidence="2" id="KW-1185">Reference proteome</keyword>
<reference evidence="1" key="1">
    <citation type="submission" date="2020-06" db="EMBL/GenBank/DDBJ databases">
        <title>WGS assembly of Ceratodon purpureus strain R40.</title>
        <authorList>
            <person name="Carey S.B."/>
            <person name="Jenkins J."/>
            <person name="Shu S."/>
            <person name="Lovell J.T."/>
            <person name="Sreedasyam A."/>
            <person name="Maumus F."/>
            <person name="Tiley G.P."/>
            <person name="Fernandez-Pozo N."/>
            <person name="Barry K."/>
            <person name="Chen C."/>
            <person name="Wang M."/>
            <person name="Lipzen A."/>
            <person name="Daum C."/>
            <person name="Saski C.A."/>
            <person name="Payton A.C."/>
            <person name="Mcbreen J.C."/>
            <person name="Conrad R.E."/>
            <person name="Kollar L.M."/>
            <person name="Olsson S."/>
            <person name="Huttunen S."/>
            <person name="Landis J.B."/>
            <person name="Wickett N.J."/>
            <person name="Johnson M.G."/>
            <person name="Rensing S.A."/>
            <person name="Grimwood J."/>
            <person name="Schmutz J."/>
            <person name="Mcdaniel S.F."/>
        </authorList>
    </citation>
    <scope>NUCLEOTIDE SEQUENCE</scope>
    <source>
        <strain evidence="1">R40</strain>
    </source>
</reference>
<organism evidence="1 2">
    <name type="scientific">Ceratodon purpureus</name>
    <name type="common">Fire moss</name>
    <name type="synonym">Dicranum purpureum</name>
    <dbReference type="NCBI Taxonomy" id="3225"/>
    <lineage>
        <taxon>Eukaryota</taxon>
        <taxon>Viridiplantae</taxon>
        <taxon>Streptophyta</taxon>
        <taxon>Embryophyta</taxon>
        <taxon>Bryophyta</taxon>
        <taxon>Bryophytina</taxon>
        <taxon>Bryopsida</taxon>
        <taxon>Dicranidae</taxon>
        <taxon>Pseudoditrichales</taxon>
        <taxon>Ditrichaceae</taxon>
        <taxon>Ceratodon</taxon>
    </lineage>
</organism>